<evidence type="ECO:0000313" key="1">
    <source>
        <dbReference type="EMBL" id="EAT78612.1"/>
    </source>
</evidence>
<dbReference type="KEGG" id="pno:SNOG_13987"/>
<name>Q0U2W4_PHANO</name>
<sequence length="50" mass="5561">MAAVRFGPALGFAVCEKQLCYGDVGNYMPCRMHMFRGGGIVKSRRDPPLR</sequence>
<gene>
    <name evidence="1" type="ORF">SNOG_13987</name>
</gene>
<dbReference type="AlphaFoldDB" id="Q0U2W4"/>
<organism evidence="1 2">
    <name type="scientific">Phaeosphaeria nodorum (strain SN15 / ATCC MYA-4574 / FGSC 10173)</name>
    <name type="common">Glume blotch fungus</name>
    <name type="synonym">Parastagonospora nodorum</name>
    <dbReference type="NCBI Taxonomy" id="321614"/>
    <lineage>
        <taxon>Eukaryota</taxon>
        <taxon>Fungi</taxon>
        <taxon>Dikarya</taxon>
        <taxon>Ascomycota</taxon>
        <taxon>Pezizomycotina</taxon>
        <taxon>Dothideomycetes</taxon>
        <taxon>Pleosporomycetidae</taxon>
        <taxon>Pleosporales</taxon>
        <taxon>Pleosporineae</taxon>
        <taxon>Phaeosphaeriaceae</taxon>
        <taxon>Parastagonospora</taxon>
    </lineage>
</organism>
<dbReference type="RefSeq" id="XP_001804187.1">
    <property type="nucleotide sequence ID" value="XM_001804135.1"/>
</dbReference>
<proteinExistence type="predicted"/>
<dbReference type="Proteomes" id="UP000001055">
    <property type="component" value="Unassembled WGS sequence"/>
</dbReference>
<dbReference type="InParanoid" id="Q0U2W4"/>
<dbReference type="EMBL" id="CH445353">
    <property type="protein sequence ID" value="EAT78612.1"/>
    <property type="molecule type" value="Genomic_DNA"/>
</dbReference>
<evidence type="ECO:0000313" key="2">
    <source>
        <dbReference type="Proteomes" id="UP000001055"/>
    </source>
</evidence>
<accession>Q0U2W4</accession>
<protein>
    <submittedName>
        <fullName evidence="1">Uncharacterized protein</fullName>
    </submittedName>
</protein>
<dbReference type="GeneID" id="5981110"/>
<reference evidence="2" key="1">
    <citation type="journal article" date="2007" name="Plant Cell">
        <title>Dothideomycete-plant interactions illuminated by genome sequencing and EST analysis of the wheat pathogen Stagonospora nodorum.</title>
        <authorList>
            <person name="Hane J.K."/>
            <person name="Lowe R.G."/>
            <person name="Solomon P.S."/>
            <person name="Tan K.C."/>
            <person name="Schoch C.L."/>
            <person name="Spatafora J.W."/>
            <person name="Crous P.W."/>
            <person name="Kodira C."/>
            <person name="Birren B.W."/>
            <person name="Galagan J.E."/>
            <person name="Torriani S.F."/>
            <person name="McDonald B.A."/>
            <person name="Oliver R.P."/>
        </authorList>
    </citation>
    <scope>NUCLEOTIDE SEQUENCE [LARGE SCALE GENOMIC DNA]</scope>
    <source>
        <strain evidence="2">SN15 / ATCC MYA-4574 / FGSC 10173</strain>
    </source>
</reference>